<dbReference type="OrthoDB" id="7559118at2"/>
<comment type="similarity">
    <text evidence="1">Belongs to the UPF0166 family.</text>
</comment>
<reference evidence="2 3" key="1">
    <citation type="submission" date="2018-03" db="EMBL/GenBank/DDBJ databases">
        <title>Genomic Encyclopedia of Archaeal and Bacterial Type Strains, Phase II (KMG-II): from individual species to whole genera.</title>
        <authorList>
            <person name="Goeker M."/>
        </authorList>
    </citation>
    <scope>NUCLEOTIDE SEQUENCE [LARGE SCALE GENOMIC DNA]</scope>
    <source>
        <strain evidence="2 3">DSM 28354</strain>
    </source>
</reference>
<dbReference type="EMBL" id="PVTE01000015">
    <property type="protein sequence ID" value="PRY34947.1"/>
    <property type="molecule type" value="Genomic_DNA"/>
</dbReference>
<protein>
    <submittedName>
        <fullName evidence="2">PII-like signaling protein</fullName>
    </submittedName>
</protein>
<dbReference type="Pfam" id="PF02641">
    <property type="entry name" value="DUF190"/>
    <property type="match status" value="1"/>
</dbReference>
<proteinExistence type="inferred from homology"/>
<dbReference type="Proteomes" id="UP000238375">
    <property type="component" value="Unassembled WGS sequence"/>
</dbReference>
<evidence type="ECO:0000256" key="1">
    <source>
        <dbReference type="ARBA" id="ARBA00010554"/>
    </source>
</evidence>
<dbReference type="InterPro" id="IPR015867">
    <property type="entry name" value="N-reg_PII/ATP_PRibTrfase_C"/>
</dbReference>
<name>A0A2T0SNF1_9BACT</name>
<dbReference type="AlphaFoldDB" id="A0A2T0SNF1"/>
<keyword evidence="3" id="KW-1185">Reference proteome</keyword>
<sequence>MPTLHKSELGKLRIYLTPTDKLPAPGLLGRLLGKPLARELIHRAKAAGILHATIHHSQYGYTNRGALQDDHPEQGNPRLNIYVELIDHKDALEAFCQQQYALLQHKTMVYKAAEHWSFRDTPTPSLITDYS</sequence>
<gene>
    <name evidence="2" type="ORF">CLV58_11530</name>
</gene>
<evidence type="ECO:0000313" key="3">
    <source>
        <dbReference type="Proteomes" id="UP000238375"/>
    </source>
</evidence>
<dbReference type="InterPro" id="IPR011322">
    <property type="entry name" value="N-reg_PII-like_a/b"/>
</dbReference>
<dbReference type="InterPro" id="IPR003793">
    <property type="entry name" value="UPF0166"/>
</dbReference>
<dbReference type="Gene3D" id="3.30.70.120">
    <property type="match status" value="1"/>
</dbReference>
<dbReference type="RefSeq" id="WP_012931392.1">
    <property type="nucleotide sequence ID" value="NZ_PVTE01000015.1"/>
</dbReference>
<comment type="caution">
    <text evidence="2">The sequence shown here is derived from an EMBL/GenBank/DDBJ whole genome shotgun (WGS) entry which is preliminary data.</text>
</comment>
<evidence type="ECO:0000313" key="2">
    <source>
        <dbReference type="EMBL" id="PRY34947.1"/>
    </source>
</evidence>
<dbReference type="SUPFAM" id="SSF54913">
    <property type="entry name" value="GlnB-like"/>
    <property type="match status" value="1"/>
</dbReference>
<accession>A0A2T0SNF1</accession>
<organism evidence="2 3">
    <name type="scientific">Spirosoma oryzae</name>
    <dbReference type="NCBI Taxonomy" id="1469603"/>
    <lineage>
        <taxon>Bacteria</taxon>
        <taxon>Pseudomonadati</taxon>
        <taxon>Bacteroidota</taxon>
        <taxon>Cytophagia</taxon>
        <taxon>Cytophagales</taxon>
        <taxon>Cytophagaceae</taxon>
        <taxon>Spirosoma</taxon>
    </lineage>
</organism>